<comment type="caution">
    <text evidence="1">The sequence shown here is derived from an EMBL/GenBank/DDBJ whole genome shotgun (WGS) entry which is preliminary data.</text>
</comment>
<evidence type="ECO:0000313" key="1">
    <source>
        <dbReference type="EMBL" id="KAF4092107.1"/>
    </source>
</evidence>
<sequence length="83" mass="9662">MDTGCPVTTVAIAKLDTRWRSDSSSLLSSRFTTLGNSRKPQYPRELLLTPNFWSLLGYKRTIFSCWMISSPRRRLRTWLLPLL</sequence>
<name>A0A7J6BC94_AMEME</name>
<dbReference type="AlphaFoldDB" id="A0A7J6BC94"/>
<proteinExistence type="predicted"/>
<dbReference type="EMBL" id="JAAGNN010000002">
    <property type="protein sequence ID" value="KAF4092107.1"/>
    <property type="molecule type" value="Genomic_DNA"/>
</dbReference>
<reference evidence="1 2" key="1">
    <citation type="submission" date="2020-02" db="EMBL/GenBank/DDBJ databases">
        <title>A chromosome-scale genome assembly of the black bullhead catfish (Ameiurus melas).</title>
        <authorList>
            <person name="Wen M."/>
            <person name="Zham M."/>
            <person name="Cabau C."/>
            <person name="Klopp C."/>
            <person name="Donnadieu C."/>
            <person name="Roques C."/>
            <person name="Bouchez O."/>
            <person name="Lampietro C."/>
            <person name="Jouanno E."/>
            <person name="Herpin A."/>
            <person name="Louis A."/>
            <person name="Berthelot C."/>
            <person name="Parey E."/>
            <person name="Roest-Crollius H."/>
            <person name="Braasch I."/>
            <person name="Postlethwait J."/>
            <person name="Robinson-Rechavi M."/>
            <person name="Echchiki A."/>
            <person name="Begum T."/>
            <person name="Montfort J."/>
            <person name="Schartl M."/>
            <person name="Bobe J."/>
            <person name="Guiguen Y."/>
        </authorList>
    </citation>
    <scope>NUCLEOTIDE SEQUENCE [LARGE SCALE GENOMIC DNA]</scope>
    <source>
        <strain evidence="1">M_S1</strain>
        <tissue evidence="1">Blood</tissue>
    </source>
</reference>
<evidence type="ECO:0000313" key="2">
    <source>
        <dbReference type="Proteomes" id="UP000593565"/>
    </source>
</evidence>
<accession>A0A7J6BC94</accession>
<organism evidence="1 2">
    <name type="scientific">Ameiurus melas</name>
    <name type="common">Black bullhead</name>
    <name type="synonym">Silurus melas</name>
    <dbReference type="NCBI Taxonomy" id="219545"/>
    <lineage>
        <taxon>Eukaryota</taxon>
        <taxon>Metazoa</taxon>
        <taxon>Chordata</taxon>
        <taxon>Craniata</taxon>
        <taxon>Vertebrata</taxon>
        <taxon>Euteleostomi</taxon>
        <taxon>Actinopterygii</taxon>
        <taxon>Neopterygii</taxon>
        <taxon>Teleostei</taxon>
        <taxon>Ostariophysi</taxon>
        <taxon>Siluriformes</taxon>
        <taxon>Ictaluridae</taxon>
        <taxon>Ameiurus</taxon>
    </lineage>
</organism>
<gene>
    <name evidence="1" type="ORF">AMELA_G00017220</name>
</gene>
<protein>
    <submittedName>
        <fullName evidence="1">Uncharacterized protein</fullName>
    </submittedName>
</protein>
<keyword evidence="2" id="KW-1185">Reference proteome</keyword>
<dbReference type="Proteomes" id="UP000593565">
    <property type="component" value="Unassembled WGS sequence"/>
</dbReference>